<dbReference type="Pfam" id="PF00903">
    <property type="entry name" value="Glyoxalase"/>
    <property type="match status" value="1"/>
</dbReference>
<dbReference type="Gene3D" id="3.10.180.10">
    <property type="entry name" value="2,3-Dihydroxybiphenyl 1,2-Dioxygenase, domain 1"/>
    <property type="match status" value="1"/>
</dbReference>
<organism evidence="2 3">
    <name type="scientific">Terrisporobacter mayombei</name>
    <dbReference type="NCBI Taxonomy" id="1541"/>
    <lineage>
        <taxon>Bacteria</taxon>
        <taxon>Bacillati</taxon>
        <taxon>Bacillota</taxon>
        <taxon>Clostridia</taxon>
        <taxon>Peptostreptococcales</taxon>
        <taxon>Peptostreptococcaceae</taxon>
        <taxon>Terrisporobacter</taxon>
    </lineage>
</organism>
<evidence type="ECO:0000313" key="2">
    <source>
        <dbReference type="EMBL" id="WMT80207.1"/>
    </source>
</evidence>
<proteinExistence type="predicted"/>
<dbReference type="InterPro" id="IPR029068">
    <property type="entry name" value="Glyas_Bleomycin-R_OHBP_Dase"/>
</dbReference>
<dbReference type="InterPro" id="IPR004360">
    <property type="entry name" value="Glyas_Fos-R_dOase_dom"/>
</dbReference>
<dbReference type="RefSeq" id="WP_228104464.1">
    <property type="nucleotide sequence ID" value="NZ_CP101637.1"/>
</dbReference>
<dbReference type="PROSITE" id="PS51819">
    <property type="entry name" value="VOC"/>
    <property type="match status" value="1"/>
</dbReference>
<name>A0ABY9PX27_9FIRM</name>
<reference evidence="2 3" key="1">
    <citation type="submission" date="2022-07" db="EMBL/GenBank/DDBJ databases">
        <title>Genome sequence of Terrisporobacter mayombei DSM6539.</title>
        <authorList>
            <person name="Boeer T."/>
            <person name="Bengelsdorf F.R."/>
            <person name="Daniel R."/>
            <person name="Poehlein A."/>
        </authorList>
    </citation>
    <scope>NUCLEOTIDE SEQUENCE [LARGE SCALE GENOMIC DNA]</scope>
    <source>
        <strain evidence="2 3">DSM 6539</strain>
    </source>
</reference>
<dbReference type="InterPro" id="IPR037523">
    <property type="entry name" value="VOC_core"/>
</dbReference>
<dbReference type="CDD" id="cd06587">
    <property type="entry name" value="VOC"/>
    <property type="match status" value="1"/>
</dbReference>
<evidence type="ECO:0000313" key="3">
    <source>
        <dbReference type="Proteomes" id="UP001235030"/>
    </source>
</evidence>
<accession>A0ABY9PX27</accession>
<sequence>MIINWITIKVKDFEKSKEFYRDFLGMKAEKEFSPKESMYIAFFAAENGIKIELIYDENLKLENSANSNISIGICSANYDDFLKKGRENNIISSEPAVLGGHMECFFVNDPNGVGVQIIKGE</sequence>
<gene>
    <name evidence="2" type="ORF">TEMA_05200</name>
</gene>
<dbReference type="EMBL" id="CP101637">
    <property type="protein sequence ID" value="WMT80207.1"/>
    <property type="molecule type" value="Genomic_DNA"/>
</dbReference>
<feature type="domain" description="VOC" evidence="1">
    <location>
        <begin position="2"/>
        <end position="120"/>
    </location>
</feature>
<protein>
    <recommendedName>
        <fullName evidence="1">VOC domain-containing protein</fullName>
    </recommendedName>
</protein>
<dbReference type="Proteomes" id="UP001235030">
    <property type="component" value="Chromosome"/>
</dbReference>
<evidence type="ECO:0000259" key="1">
    <source>
        <dbReference type="PROSITE" id="PS51819"/>
    </source>
</evidence>
<keyword evidence="3" id="KW-1185">Reference proteome</keyword>
<dbReference type="SUPFAM" id="SSF54593">
    <property type="entry name" value="Glyoxalase/Bleomycin resistance protein/Dihydroxybiphenyl dioxygenase"/>
    <property type="match status" value="1"/>
</dbReference>